<evidence type="ECO:0000313" key="2">
    <source>
        <dbReference type="Proteomes" id="UP000051820"/>
    </source>
</evidence>
<comment type="caution">
    <text evidence="1">The sequence shown here is derived from an EMBL/GenBank/DDBJ whole genome shotgun (WGS) entry which is preliminary data.</text>
</comment>
<dbReference type="eggNOG" id="COG1801">
    <property type="taxonomic scope" value="Bacteria"/>
</dbReference>
<name>A0A0R1W144_9LACO</name>
<evidence type="ECO:0000313" key="1">
    <source>
        <dbReference type="EMBL" id="KRM11330.1"/>
    </source>
</evidence>
<dbReference type="Proteomes" id="UP000051820">
    <property type="component" value="Unassembled WGS sequence"/>
</dbReference>
<accession>A0A0R1W144</accession>
<dbReference type="PATRIC" id="fig|1423807.3.peg.931"/>
<dbReference type="SUPFAM" id="SSF117396">
    <property type="entry name" value="TM1631-like"/>
    <property type="match status" value="1"/>
</dbReference>
<dbReference type="Pfam" id="PF01904">
    <property type="entry name" value="DUF72"/>
    <property type="match status" value="1"/>
</dbReference>
<gene>
    <name evidence="1" type="ORF">FD16_GL000919</name>
</gene>
<proteinExistence type="predicted"/>
<dbReference type="AlphaFoldDB" id="A0A0R1W144"/>
<dbReference type="InterPro" id="IPR036520">
    <property type="entry name" value="UPF0759_sf"/>
</dbReference>
<dbReference type="RefSeq" id="WP_010623218.1">
    <property type="nucleotide sequence ID" value="NZ_AZGF01000020.1"/>
</dbReference>
<dbReference type="InterPro" id="IPR002763">
    <property type="entry name" value="DUF72"/>
</dbReference>
<sequence>MITIGLTTWFDHPSLIKEDRQVRLDEYAARFPTVEVDNPFYGIPTTSTVRQWQTAVPETFQFILKANREMTMHPQDDRMKDPVTDEARRKIFQDYQQMLQPLVATNQLKTVLFQFPPYFKAEPDNFTYLRKIRAMMPTTPISVEFRNASWFDPVIFNQLTEYFKDLKFTLVAADEAQTAIGSVPFNLSVTSPHLAFIRLHGRNLEGWGNAGPEWRKKRTLYRYNETELEQLKQAIDKIKPQVKEVCVIFNNNSGHDAADNALQLQKMMNLKFNGLAKRPPEQLDLF</sequence>
<keyword evidence="2" id="KW-1185">Reference proteome</keyword>
<dbReference type="PANTHER" id="PTHR30348">
    <property type="entry name" value="UNCHARACTERIZED PROTEIN YECE"/>
    <property type="match status" value="1"/>
</dbReference>
<reference evidence="1 2" key="1">
    <citation type="journal article" date="2015" name="Genome Announc.">
        <title>Expanding the biotechnology potential of lactobacilli through comparative genomics of 213 strains and associated genera.</title>
        <authorList>
            <person name="Sun Z."/>
            <person name="Harris H.M."/>
            <person name="McCann A."/>
            <person name="Guo C."/>
            <person name="Argimon S."/>
            <person name="Zhang W."/>
            <person name="Yang X."/>
            <person name="Jeffery I.B."/>
            <person name="Cooney J.C."/>
            <person name="Kagawa T.F."/>
            <person name="Liu W."/>
            <person name="Song Y."/>
            <person name="Salvetti E."/>
            <person name="Wrobel A."/>
            <person name="Rasinkangas P."/>
            <person name="Parkhill J."/>
            <person name="Rea M.C."/>
            <person name="O'Sullivan O."/>
            <person name="Ritari J."/>
            <person name="Douillard F.P."/>
            <person name="Paul Ross R."/>
            <person name="Yang R."/>
            <person name="Briner A.E."/>
            <person name="Felis G.E."/>
            <person name="de Vos W.M."/>
            <person name="Barrangou R."/>
            <person name="Klaenhammer T.R."/>
            <person name="Caufield P.W."/>
            <person name="Cui Y."/>
            <person name="Zhang H."/>
            <person name="O'Toole P.W."/>
        </authorList>
    </citation>
    <scope>NUCLEOTIDE SEQUENCE [LARGE SCALE GENOMIC DNA]</scope>
    <source>
        <strain evidence="1 2">DSM 5007</strain>
    </source>
</reference>
<organism evidence="1 2">
    <name type="scientific">Paucilactobacillus suebicus DSM 5007 = KCTC 3549</name>
    <dbReference type="NCBI Taxonomy" id="1423807"/>
    <lineage>
        <taxon>Bacteria</taxon>
        <taxon>Bacillati</taxon>
        <taxon>Bacillota</taxon>
        <taxon>Bacilli</taxon>
        <taxon>Lactobacillales</taxon>
        <taxon>Lactobacillaceae</taxon>
        <taxon>Paucilactobacillus</taxon>
    </lineage>
</organism>
<dbReference type="Gene3D" id="3.20.20.410">
    <property type="entry name" value="Protein of unknown function UPF0759"/>
    <property type="match status" value="1"/>
</dbReference>
<dbReference type="STRING" id="1423807.FD16_GL000919"/>
<dbReference type="EMBL" id="AZGF01000020">
    <property type="protein sequence ID" value="KRM11330.1"/>
    <property type="molecule type" value="Genomic_DNA"/>
</dbReference>
<dbReference type="OrthoDB" id="9780310at2"/>
<protein>
    <recommendedName>
        <fullName evidence="3">DUF72 domain-containing protein</fullName>
    </recommendedName>
</protein>
<dbReference type="PANTHER" id="PTHR30348:SF13">
    <property type="entry name" value="UPF0759 PROTEIN YUNF"/>
    <property type="match status" value="1"/>
</dbReference>
<evidence type="ECO:0008006" key="3">
    <source>
        <dbReference type="Google" id="ProtNLM"/>
    </source>
</evidence>